<protein>
    <submittedName>
        <fullName evidence="2">SFRICE_001965</fullName>
    </submittedName>
</protein>
<feature type="region of interest" description="Disordered" evidence="1">
    <location>
        <begin position="226"/>
        <end position="268"/>
    </location>
</feature>
<feature type="region of interest" description="Disordered" evidence="1">
    <location>
        <begin position="1"/>
        <end position="34"/>
    </location>
</feature>
<name>A0A2H1VGZ3_SPOFR</name>
<sequence length="268" mass="28923">MDRGNPRDAGYSIDTSLGENHPMTSPALAKNHPVPTPAFRAGTPIKNYDIHLTSGAADYLAGLPGLRLEKQEKEREVSKGQDALYEYNKLHFLHGNINQWLFDRSSQVGVVRECLRAYPTLNLRVGSVTSQIINLLPFMKVLCSFGLTLASGGGATVGTPRRRSARCACASVALRHAPRTTDPCLVTGEVPRESTLTPGYLHPGGRIFSGRIVYTASGVRAPLNGSACRGRGSGDLPALPPRRAAADRRTRRKPSQLPAAQPPACLHR</sequence>
<gene>
    <name evidence="2" type="ORF">SFRICE_001965</name>
</gene>
<accession>A0A2H1VGZ3</accession>
<evidence type="ECO:0000313" key="2">
    <source>
        <dbReference type="EMBL" id="SOQ40086.1"/>
    </source>
</evidence>
<reference evidence="2" key="1">
    <citation type="submission" date="2016-07" db="EMBL/GenBank/DDBJ databases">
        <authorList>
            <person name="Bretaudeau A."/>
        </authorList>
    </citation>
    <scope>NUCLEOTIDE SEQUENCE</scope>
    <source>
        <strain evidence="2">Rice</strain>
        <tissue evidence="2">Whole body</tissue>
    </source>
</reference>
<dbReference type="AlphaFoldDB" id="A0A2H1VGZ3"/>
<dbReference type="EMBL" id="ODYU01002505">
    <property type="protein sequence ID" value="SOQ40086.1"/>
    <property type="molecule type" value="Genomic_DNA"/>
</dbReference>
<evidence type="ECO:0000256" key="1">
    <source>
        <dbReference type="SAM" id="MobiDB-lite"/>
    </source>
</evidence>
<organism evidence="2">
    <name type="scientific">Spodoptera frugiperda</name>
    <name type="common">Fall armyworm</name>
    <dbReference type="NCBI Taxonomy" id="7108"/>
    <lineage>
        <taxon>Eukaryota</taxon>
        <taxon>Metazoa</taxon>
        <taxon>Ecdysozoa</taxon>
        <taxon>Arthropoda</taxon>
        <taxon>Hexapoda</taxon>
        <taxon>Insecta</taxon>
        <taxon>Pterygota</taxon>
        <taxon>Neoptera</taxon>
        <taxon>Endopterygota</taxon>
        <taxon>Lepidoptera</taxon>
        <taxon>Glossata</taxon>
        <taxon>Ditrysia</taxon>
        <taxon>Noctuoidea</taxon>
        <taxon>Noctuidae</taxon>
        <taxon>Amphipyrinae</taxon>
        <taxon>Spodoptera</taxon>
    </lineage>
</organism>
<proteinExistence type="predicted"/>